<evidence type="ECO:0000256" key="2">
    <source>
        <dbReference type="ARBA" id="ARBA00007362"/>
    </source>
</evidence>
<dbReference type="InterPro" id="IPR051258">
    <property type="entry name" value="Diverse_Substrate_Transporter"/>
</dbReference>
<feature type="transmembrane region" description="Helical" evidence="7">
    <location>
        <begin position="267"/>
        <end position="283"/>
    </location>
</feature>
<feature type="domain" description="EamA" evidence="8">
    <location>
        <begin position="150"/>
        <end position="282"/>
    </location>
</feature>
<evidence type="ECO:0000256" key="1">
    <source>
        <dbReference type="ARBA" id="ARBA00004651"/>
    </source>
</evidence>
<feature type="domain" description="EamA" evidence="8">
    <location>
        <begin position="17"/>
        <end position="142"/>
    </location>
</feature>
<dbReference type="AlphaFoldDB" id="A0A8J7HWQ7"/>
<dbReference type="InterPro" id="IPR037185">
    <property type="entry name" value="EmrE-like"/>
</dbReference>
<feature type="transmembrane region" description="Helical" evidence="7">
    <location>
        <begin position="99"/>
        <end position="120"/>
    </location>
</feature>
<dbReference type="EMBL" id="JAECZC010000067">
    <property type="protein sequence ID" value="MBH8565725.1"/>
    <property type="molecule type" value="Genomic_DNA"/>
</dbReference>
<dbReference type="GO" id="GO:0005886">
    <property type="term" value="C:plasma membrane"/>
    <property type="evidence" value="ECO:0007669"/>
    <property type="project" value="UniProtKB-SubCell"/>
</dbReference>
<keyword evidence="3" id="KW-1003">Cell membrane</keyword>
<sequence length="353" mass="37997">MILDGYNQPTQNSLRVKGIILFVLLNIIWASTLPLIEQTVGSLSTSVLIATRFAVAALVFSFNLRSLNTRLLRDGFILGILLFVCLATERIALETVHANRASFIISLSAILVPLLGLLLGRRLPLRIFLAAGLAIIGIGVMSWDSGVVGIGDILIFGDAVLHAVYAIVLERVTKNHSSLSLTSVQLLVIAVLGIAWSSSELISQLEIIGKNWGVILYLGLVATAILIWLQTLAQQWIRADEAALLYTLEPIFTAIFSFLLLGEQLGISGFIGAIFVLSAMVISQSSQDEFEPDSEANVNEAPIPALLASELTALSSVSNQQAQSSGSLSQIKYEKSQLATVEMLVKSHSKTAN</sequence>
<gene>
    <name evidence="9" type="ORF">I8748_26725</name>
</gene>
<dbReference type="PANTHER" id="PTHR42920">
    <property type="entry name" value="OS03G0707200 PROTEIN-RELATED"/>
    <property type="match status" value="1"/>
</dbReference>
<evidence type="ECO:0000313" key="10">
    <source>
        <dbReference type="Proteomes" id="UP000632766"/>
    </source>
</evidence>
<feature type="transmembrane region" description="Helical" evidence="7">
    <location>
        <begin position="18"/>
        <end position="36"/>
    </location>
</feature>
<dbReference type="RefSeq" id="WP_198127514.1">
    <property type="nucleotide sequence ID" value="NZ_JAECZC010000067.1"/>
</dbReference>
<name>A0A8J7HWQ7_9NOST</name>
<feature type="transmembrane region" description="Helical" evidence="7">
    <location>
        <begin position="42"/>
        <end position="64"/>
    </location>
</feature>
<comment type="similarity">
    <text evidence="2">Belongs to the EamA transporter family.</text>
</comment>
<evidence type="ECO:0000256" key="5">
    <source>
        <dbReference type="ARBA" id="ARBA00022989"/>
    </source>
</evidence>
<proteinExistence type="inferred from homology"/>
<evidence type="ECO:0000256" key="3">
    <source>
        <dbReference type="ARBA" id="ARBA00022475"/>
    </source>
</evidence>
<dbReference type="InterPro" id="IPR000620">
    <property type="entry name" value="EamA_dom"/>
</dbReference>
<comment type="subcellular location">
    <subcellularLocation>
        <location evidence="1">Cell membrane</location>
        <topology evidence="1">Multi-pass membrane protein</topology>
    </subcellularLocation>
</comment>
<feature type="transmembrane region" description="Helical" evidence="7">
    <location>
        <begin position="211"/>
        <end position="231"/>
    </location>
</feature>
<keyword evidence="4 7" id="KW-0812">Transmembrane</keyword>
<feature type="transmembrane region" description="Helical" evidence="7">
    <location>
        <begin position="76"/>
        <end position="93"/>
    </location>
</feature>
<protein>
    <submittedName>
        <fullName evidence="9">DMT family transporter</fullName>
    </submittedName>
</protein>
<keyword evidence="5 7" id="KW-1133">Transmembrane helix</keyword>
<keyword evidence="6 7" id="KW-0472">Membrane</keyword>
<feature type="transmembrane region" description="Helical" evidence="7">
    <location>
        <begin position="181"/>
        <end position="199"/>
    </location>
</feature>
<dbReference type="Proteomes" id="UP000632766">
    <property type="component" value="Unassembled WGS sequence"/>
</dbReference>
<feature type="transmembrane region" description="Helical" evidence="7">
    <location>
        <begin position="149"/>
        <end position="169"/>
    </location>
</feature>
<evidence type="ECO:0000256" key="7">
    <source>
        <dbReference type="SAM" id="Phobius"/>
    </source>
</evidence>
<evidence type="ECO:0000256" key="4">
    <source>
        <dbReference type="ARBA" id="ARBA00022692"/>
    </source>
</evidence>
<organism evidence="9 10">
    <name type="scientific">Amazonocrinis nigriterrae CENA67</name>
    <dbReference type="NCBI Taxonomy" id="2794033"/>
    <lineage>
        <taxon>Bacteria</taxon>
        <taxon>Bacillati</taxon>
        <taxon>Cyanobacteriota</taxon>
        <taxon>Cyanophyceae</taxon>
        <taxon>Nostocales</taxon>
        <taxon>Nostocaceae</taxon>
        <taxon>Amazonocrinis</taxon>
        <taxon>Amazonocrinis nigriterrae</taxon>
    </lineage>
</organism>
<dbReference type="Pfam" id="PF00892">
    <property type="entry name" value="EamA"/>
    <property type="match status" value="2"/>
</dbReference>
<feature type="transmembrane region" description="Helical" evidence="7">
    <location>
        <begin position="127"/>
        <end position="143"/>
    </location>
</feature>
<evidence type="ECO:0000313" key="9">
    <source>
        <dbReference type="EMBL" id="MBH8565725.1"/>
    </source>
</evidence>
<dbReference type="SUPFAM" id="SSF103481">
    <property type="entry name" value="Multidrug resistance efflux transporter EmrE"/>
    <property type="match status" value="2"/>
</dbReference>
<accession>A0A8J7HWQ7</accession>
<feature type="transmembrane region" description="Helical" evidence="7">
    <location>
        <begin position="243"/>
        <end position="261"/>
    </location>
</feature>
<comment type="caution">
    <text evidence="9">The sequence shown here is derived from an EMBL/GenBank/DDBJ whole genome shotgun (WGS) entry which is preliminary data.</text>
</comment>
<reference evidence="9 10" key="1">
    <citation type="journal article" date="2021" name="Int. J. Syst. Evol. Microbiol.">
        <title>Amazonocrinis nigriterrae gen. nov., sp. nov., Atlanticothrix silvestris gen. nov., sp. nov. and Dendronalium phyllosphericum gen. nov., sp. nov., nostocacean cyanobacteria from Brazilian environments.</title>
        <authorList>
            <person name="Alvarenga D.O."/>
            <person name="Andreote A.P.D."/>
            <person name="Branco L.H.Z."/>
            <person name="Delbaje E."/>
            <person name="Cruz R.B."/>
            <person name="Varani A.M."/>
            <person name="Fiore M.F."/>
        </authorList>
    </citation>
    <scope>NUCLEOTIDE SEQUENCE [LARGE SCALE GENOMIC DNA]</scope>
    <source>
        <strain evidence="9 10">CENA67</strain>
    </source>
</reference>
<dbReference type="PANTHER" id="PTHR42920:SF5">
    <property type="entry name" value="EAMA DOMAIN-CONTAINING PROTEIN"/>
    <property type="match status" value="1"/>
</dbReference>
<evidence type="ECO:0000256" key="6">
    <source>
        <dbReference type="ARBA" id="ARBA00023136"/>
    </source>
</evidence>
<keyword evidence="10" id="KW-1185">Reference proteome</keyword>
<evidence type="ECO:0000259" key="8">
    <source>
        <dbReference type="Pfam" id="PF00892"/>
    </source>
</evidence>